<evidence type="ECO:0000256" key="8">
    <source>
        <dbReference type="RuleBase" id="RU361193"/>
    </source>
</evidence>
<dbReference type="InterPro" id="IPR012341">
    <property type="entry name" value="6hp_glycosidase-like_sf"/>
</dbReference>
<evidence type="ECO:0000256" key="7">
    <source>
        <dbReference type="PIRSR" id="PIRSR601382-2"/>
    </source>
</evidence>
<evidence type="ECO:0000256" key="9">
    <source>
        <dbReference type="SAM" id="Coils"/>
    </source>
</evidence>
<comment type="cofactor">
    <cofactor evidence="7">
        <name>Ca(2+)</name>
        <dbReference type="ChEBI" id="CHEBI:29108"/>
    </cofactor>
</comment>
<reference evidence="11 12" key="1">
    <citation type="submission" date="2024-10" db="EMBL/GenBank/DDBJ databases">
        <authorList>
            <person name="Kim D."/>
        </authorList>
    </citation>
    <scope>NUCLEOTIDE SEQUENCE [LARGE SCALE GENOMIC DNA]</scope>
    <source>
        <strain evidence="11">Taebaek</strain>
    </source>
</reference>
<evidence type="ECO:0000256" key="2">
    <source>
        <dbReference type="ARBA" id="ARBA00007658"/>
    </source>
</evidence>
<comment type="caution">
    <text evidence="11">The sequence shown here is derived from an EMBL/GenBank/DDBJ whole genome shotgun (WGS) entry which is preliminary data.</text>
</comment>
<keyword evidence="7" id="KW-0479">Metal-binding</keyword>
<feature type="binding site" evidence="7">
    <location>
        <position position="481"/>
    </location>
    <ligand>
        <name>Ca(2+)</name>
        <dbReference type="ChEBI" id="CHEBI:29108"/>
    </ligand>
</feature>
<evidence type="ECO:0000313" key="12">
    <source>
        <dbReference type="Proteomes" id="UP001620645"/>
    </source>
</evidence>
<keyword evidence="4" id="KW-0325">Glycoprotein</keyword>
<keyword evidence="8" id="KW-0378">Hydrolase</keyword>
<dbReference type="GO" id="GO:1904154">
    <property type="term" value="P:positive regulation of retrograde protein transport, ER to cytosol"/>
    <property type="evidence" value="ECO:0007669"/>
    <property type="project" value="UniProtKB-ARBA"/>
</dbReference>
<comment type="function">
    <text evidence="5">Involved in the endoplasmic reticulum-associated degradation (ERAD) pathway that targets misfolded glycoproteins for degradation in an N-glycan-dependent manner. May initiate ERAD by promoting the first mannose trimming step of ERAD substrates, from Man9GlcNAc2 to Man8GlcNAc2. Seems to recognize and bind to exposed hydrophobic regions in target proteins.</text>
</comment>
<keyword evidence="12" id="KW-1185">Reference proteome</keyword>
<dbReference type="PANTHER" id="PTHR45679:SF6">
    <property type="entry name" value="ER DEGRADATION-ENHANCING ALPHA-MANNOSIDASE-LIKE PROTEIN 2"/>
    <property type="match status" value="1"/>
</dbReference>
<feature type="active site" evidence="6">
    <location>
        <position position="263"/>
    </location>
</feature>
<keyword evidence="3" id="KW-0256">Endoplasmic reticulum</keyword>
<dbReference type="EC" id="3.2.1.-" evidence="8"/>
<evidence type="ECO:0000256" key="6">
    <source>
        <dbReference type="PIRSR" id="PIRSR601382-1"/>
    </source>
</evidence>
<comment type="similarity">
    <text evidence="2 8">Belongs to the glycosyl hydrolase 47 family.</text>
</comment>
<keyword evidence="10" id="KW-0732">Signal</keyword>
<dbReference type="InterPro" id="IPR044674">
    <property type="entry name" value="EDEM1/2/3"/>
</dbReference>
<keyword evidence="7" id="KW-0106">Calcium</keyword>
<dbReference type="PRINTS" id="PR00747">
    <property type="entry name" value="GLYHDRLASE47"/>
</dbReference>
<comment type="subcellular location">
    <subcellularLocation>
        <location evidence="1">Endoplasmic reticulum</location>
    </subcellularLocation>
</comment>
<evidence type="ECO:0000256" key="10">
    <source>
        <dbReference type="SAM" id="SignalP"/>
    </source>
</evidence>
<dbReference type="InterPro" id="IPR036026">
    <property type="entry name" value="Seven-hairpin_glycosidases"/>
</dbReference>
<keyword evidence="9" id="KW-0175">Coiled coil</keyword>
<feature type="coiled-coil region" evidence="9">
    <location>
        <begin position="586"/>
        <end position="613"/>
    </location>
</feature>
<dbReference type="GO" id="GO:0016798">
    <property type="term" value="F:hydrolase activity, acting on glycosyl bonds"/>
    <property type="evidence" value="ECO:0007669"/>
    <property type="project" value="UniProtKB-KW"/>
</dbReference>
<evidence type="ECO:0000313" key="11">
    <source>
        <dbReference type="EMBL" id="KAL3102268.1"/>
    </source>
</evidence>
<dbReference type="SUPFAM" id="SSF48225">
    <property type="entry name" value="Seven-hairpin glycosidases"/>
    <property type="match status" value="1"/>
</dbReference>
<organism evidence="11 12">
    <name type="scientific">Heterodera schachtii</name>
    <name type="common">Sugarbeet cyst nematode worm</name>
    <name type="synonym">Tylenchus schachtii</name>
    <dbReference type="NCBI Taxonomy" id="97005"/>
    <lineage>
        <taxon>Eukaryota</taxon>
        <taxon>Metazoa</taxon>
        <taxon>Ecdysozoa</taxon>
        <taxon>Nematoda</taxon>
        <taxon>Chromadorea</taxon>
        <taxon>Rhabditida</taxon>
        <taxon>Tylenchina</taxon>
        <taxon>Tylenchomorpha</taxon>
        <taxon>Tylenchoidea</taxon>
        <taxon>Heteroderidae</taxon>
        <taxon>Heteroderinae</taxon>
        <taxon>Heterodera</taxon>
    </lineage>
</organism>
<gene>
    <name evidence="11" type="ORF">niasHS_003677</name>
</gene>
<evidence type="ECO:0000256" key="5">
    <source>
        <dbReference type="ARBA" id="ARBA00054385"/>
    </source>
</evidence>
<evidence type="ECO:0000256" key="3">
    <source>
        <dbReference type="ARBA" id="ARBA00022824"/>
    </source>
</evidence>
<protein>
    <recommendedName>
        <fullName evidence="8">alpha-1,2-Mannosidase</fullName>
        <ecNumber evidence="8">3.2.1.-</ecNumber>
    </recommendedName>
</protein>
<dbReference type="Proteomes" id="UP001620645">
    <property type="component" value="Unassembled WGS sequence"/>
</dbReference>
<feature type="active site" description="Proton donor" evidence="6">
    <location>
        <position position="121"/>
    </location>
</feature>
<dbReference type="PANTHER" id="PTHR45679">
    <property type="entry name" value="ER DEGRADATION-ENHANCING ALPHA-MANNOSIDASE-LIKE PROTEIN 2"/>
    <property type="match status" value="1"/>
</dbReference>
<dbReference type="Pfam" id="PF01532">
    <property type="entry name" value="Glyco_hydro_47"/>
    <property type="match status" value="1"/>
</dbReference>
<dbReference type="EMBL" id="JBICCN010000026">
    <property type="protein sequence ID" value="KAL3102268.1"/>
    <property type="molecule type" value="Genomic_DNA"/>
</dbReference>
<feature type="active site" description="Proton donor" evidence="6">
    <location>
        <position position="356"/>
    </location>
</feature>
<dbReference type="FunFam" id="1.50.10.10:FF:000015">
    <property type="entry name" value="alpha-1,2-Mannosidase"/>
    <property type="match status" value="1"/>
</dbReference>
<dbReference type="Gene3D" id="1.50.10.10">
    <property type="match status" value="1"/>
</dbReference>
<feature type="signal peptide" evidence="10">
    <location>
        <begin position="1"/>
        <end position="25"/>
    </location>
</feature>
<dbReference type="InterPro" id="IPR001382">
    <property type="entry name" value="Glyco_hydro_47"/>
</dbReference>
<sequence length="748" mass="85184">MLCFSRTQFVFLLSLFLQLFSVRLSLNYFEFDDDKKNYYREKVKRMFYHAYNGYLQYAYPHDELKPLTCKGQDTWGGYSLTLVDALDTLLILGNETEFRRASDLVIEQLDVNRNINVSVFETNIRIIGGLLSAHMLSSRSREMALPDGWPCSGPLLELAEKFAQRLLPAFSTNTGMPYGTVNLKYGVNYFETPITCTAGIGTFLLEFGTLSRLTGNPIYERVSLRALDALWNSRSSLGLVGNHIDVQTGVFTATDSGIGAGVDSYFEYLAKGALLFQRPKLMRQFNEFEAAINKHVRRDDWFLWVDKDKATVSMPIFQSLEAFWPGLLTLVGHVEDAVRIMASYGQILRHLGVPPEFYNLPNREPVIGRAAYPLRPEIPESLLYLHRATNDPAYLTMAASIVDTIDQIAKTNCGFGTVRDVGTGSVEDRMESFFLAETAKYLYLIFDEHNFMHNVGSAKAKLVETTGGPCVIEAGGWIFNTEAHPLDPGIVYCCSKKHQSDTALLQQFEQDIDFIKLMDSNFEDLEDEEGGTEEPINEHTNQTNEFAGHFDLVTAHHKGNVMNDLVTIEEDKDNFMPKKDHKKFDSRRMNLNAQMLNRLIEELERDLAEQMATNGGEMPRIRGIICERCCTFADGPDLRKASLTFWQSIYSNYFHFVPLFAYQCQQKEKGGVREITTHYFRDTPDAAILPSELQHLDAIKHFSFQKSTWTRHRNEPMDEEDDFALLTTQSQPFDHNFMGIGQIVGIRH</sequence>
<name>A0ABD2KHE4_HETSC</name>
<dbReference type="AlphaFoldDB" id="A0ABD2KHE4"/>
<accession>A0ABD2KHE4</accession>
<evidence type="ECO:0000256" key="1">
    <source>
        <dbReference type="ARBA" id="ARBA00004240"/>
    </source>
</evidence>
<proteinExistence type="inferred from homology"/>
<feature type="active site" evidence="6">
    <location>
        <position position="377"/>
    </location>
</feature>
<dbReference type="GO" id="GO:0005783">
    <property type="term" value="C:endoplasmic reticulum"/>
    <property type="evidence" value="ECO:0007669"/>
    <property type="project" value="UniProtKB-SubCell"/>
</dbReference>
<feature type="chain" id="PRO_5044800229" description="alpha-1,2-Mannosidase" evidence="10">
    <location>
        <begin position="26"/>
        <end position="748"/>
    </location>
</feature>
<keyword evidence="8" id="KW-0326">Glycosidase</keyword>
<evidence type="ECO:0000256" key="4">
    <source>
        <dbReference type="ARBA" id="ARBA00023180"/>
    </source>
</evidence>